<comment type="caution">
    <text evidence="1">The sequence shown here is derived from an EMBL/GenBank/DDBJ whole genome shotgun (WGS) entry which is preliminary data.</text>
</comment>
<dbReference type="InterPro" id="IPR013406">
    <property type="entry name" value="CHP02574_addiction_mod"/>
</dbReference>
<evidence type="ECO:0000313" key="2">
    <source>
        <dbReference type="Proteomes" id="UP000620559"/>
    </source>
</evidence>
<keyword evidence="2" id="KW-1185">Reference proteome</keyword>
<evidence type="ECO:0000313" key="1">
    <source>
        <dbReference type="EMBL" id="MBE9214253.1"/>
    </source>
</evidence>
<organism evidence="1 2">
    <name type="scientific">Plectonema cf. radiosum LEGE 06105</name>
    <dbReference type="NCBI Taxonomy" id="945769"/>
    <lineage>
        <taxon>Bacteria</taxon>
        <taxon>Bacillati</taxon>
        <taxon>Cyanobacteriota</taxon>
        <taxon>Cyanophyceae</taxon>
        <taxon>Oscillatoriophycideae</taxon>
        <taxon>Oscillatoriales</taxon>
        <taxon>Microcoleaceae</taxon>
        <taxon>Plectonema</taxon>
    </lineage>
</organism>
<sequence>MHPILKVDISELSVSERIQLAEDLWDSILTDSNVDIPLSESQKQELDRRLELHHQNPQQGSTWEEVKQRLGFDKSIIS</sequence>
<dbReference type="EMBL" id="JADEWL010000054">
    <property type="protein sequence ID" value="MBE9214253.1"/>
    <property type="molecule type" value="Genomic_DNA"/>
</dbReference>
<reference evidence="1" key="1">
    <citation type="submission" date="2020-10" db="EMBL/GenBank/DDBJ databases">
        <authorList>
            <person name="Castelo-Branco R."/>
            <person name="Eusebio N."/>
            <person name="Adriana R."/>
            <person name="Vieira A."/>
            <person name="Brugerolle De Fraissinette N."/>
            <person name="Rezende De Castro R."/>
            <person name="Schneider M.P."/>
            <person name="Vasconcelos V."/>
            <person name="Leao P.N."/>
        </authorList>
    </citation>
    <scope>NUCLEOTIDE SEQUENCE</scope>
    <source>
        <strain evidence="1">LEGE 06105</strain>
    </source>
</reference>
<dbReference type="RefSeq" id="WP_193921840.1">
    <property type="nucleotide sequence ID" value="NZ_JADEWL010000054.1"/>
</dbReference>
<protein>
    <submittedName>
        <fullName evidence="1">Addiction module protein</fullName>
    </submittedName>
</protein>
<name>A0A8J7FDC7_9CYAN</name>
<dbReference type="NCBIfam" id="TIGR02574">
    <property type="entry name" value="stabl_TIGR02574"/>
    <property type="match status" value="1"/>
</dbReference>
<dbReference type="AlphaFoldDB" id="A0A8J7FDC7"/>
<dbReference type="Pfam" id="PF09720">
    <property type="entry name" value="Unstab_antitox"/>
    <property type="match status" value="1"/>
</dbReference>
<gene>
    <name evidence="1" type="ORF">IQ247_16520</name>
</gene>
<accession>A0A8J7FDC7</accession>
<dbReference type="Proteomes" id="UP000620559">
    <property type="component" value="Unassembled WGS sequence"/>
</dbReference>
<proteinExistence type="predicted"/>